<dbReference type="AlphaFoldDB" id="A0A918KL58"/>
<comment type="caution">
    <text evidence="2">The sequence shown here is derived from an EMBL/GenBank/DDBJ whole genome shotgun (WGS) entry which is preliminary data.</text>
</comment>
<proteinExistence type="predicted"/>
<feature type="compositionally biased region" description="Basic and acidic residues" evidence="1">
    <location>
        <begin position="91"/>
        <end position="102"/>
    </location>
</feature>
<protein>
    <submittedName>
        <fullName evidence="2">Uncharacterized protein</fullName>
    </submittedName>
</protein>
<feature type="compositionally biased region" description="Basic and acidic residues" evidence="1">
    <location>
        <begin position="1"/>
        <end position="23"/>
    </location>
</feature>
<sequence>MFGGDHREVEADHADGGEQREAHPLTPPQRAQRGGATAADQGQQQDAGQGVAQELAARVRVVAQHAVRREGASDEDAGEGGQQHAARGGVHGRDAMDHGGPV</sequence>
<feature type="compositionally biased region" description="Low complexity" evidence="1">
    <location>
        <begin position="29"/>
        <end position="52"/>
    </location>
</feature>
<feature type="region of interest" description="Disordered" evidence="1">
    <location>
        <begin position="1"/>
        <end position="52"/>
    </location>
</feature>
<accession>A0A918KL58</accession>
<evidence type="ECO:0000256" key="1">
    <source>
        <dbReference type="SAM" id="MobiDB-lite"/>
    </source>
</evidence>
<reference evidence="2" key="1">
    <citation type="journal article" date="2014" name="Int. J. Syst. Evol. Microbiol.">
        <title>Complete genome sequence of Corynebacterium casei LMG S-19264T (=DSM 44701T), isolated from a smear-ripened cheese.</title>
        <authorList>
            <consortium name="US DOE Joint Genome Institute (JGI-PGF)"/>
            <person name="Walter F."/>
            <person name="Albersmeier A."/>
            <person name="Kalinowski J."/>
            <person name="Ruckert C."/>
        </authorList>
    </citation>
    <scope>NUCLEOTIDE SEQUENCE</scope>
    <source>
        <strain evidence="2">JCM 4956</strain>
    </source>
</reference>
<gene>
    <name evidence="2" type="ORF">GCM10010515_39620</name>
</gene>
<evidence type="ECO:0000313" key="2">
    <source>
        <dbReference type="EMBL" id="GGX68065.1"/>
    </source>
</evidence>
<evidence type="ECO:0000313" key="3">
    <source>
        <dbReference type="Proteomes" id="UP000645555"/>
    </source>
</evidence>
<dbReference type="Proteomes" id="UP000645555">
    <property type="component" value="Unassembled WGS sequence"/>
</dbReference>
<keyword evidence="3" id="KW-1185">Reference proteome</keyword>
<feature type="region of interest" description="Disordered" evidence="1">
    <location>
        <begin position="66"/>
        <end position="102"/>
    </location>
</feature>
<organism evidence="2 3">
    <name type="scientific">Streptomyces fructofermentans</name>
    <dbReference type="NCBI Taxonomy" id="152141"/>
    <lineage>
        <taxon>Bacteria</taxon>
        <taxon>Bacillati</taxon>
        <taxon>Actinomycetota</taxon>
        <taxon>Actinomycetes</taxon>
        <taxon>Kitasatosporales</taxon>
        <taxon>Streptomycetaceae</taxon>
        <taxon>Streptomyces</taxon>
    </lineage>
</organism>
<reference evidence="2" key="2">
    <citation type="submission" date="2020-09" db="EMBL/GenBank/DDBJ databases">
        <authorList>
            <person name="Sun Q."/>
            <person name="Ohkuma M."/>
        </authorList>
    </citation>
    <scope>NUCLEOTIDE SEQUENCE</scope>
    <source>
        <strain evidence="2">JCM 4956</strain>
    </source>
</reference>
<name>A0A918KL58_9ACTN</name>
<dbReference type="EMBL" id="BMWD01000013">
    <property type="protein sequence ID" value="GGX68065.1"/>
    <property type="molecule type" value="Genomic_DNA"/>
</dbReference>